<organism evidence="2 3">
    <name type="scientific">Orchesella cincta</name>
    <name type="common">Springtail</name>
    <name type="synonym">Podura cincta</name>
    <dbReference type="NCBI Taxonomy" id="48709"/>
    <lineage>
        <taxon>Eukaryota</taxon>
        <taxon>Metazoa</taxon>
        <taxon>Ecdysozoa</taxon>
        <taxon>Arthropoda</taxon>
        <taxon>Hexapoda</taxon>
        <taxon>Collembola</taxon>
        <taxon>Entomobryomorpha</taxon>
        <taxon>Entomobryoidea</taxon>
        <taxon>Orchesellidae</taxon>
        <taxon>Orchesellinae</taxon>
        <taxon>Orchesella</taxon>
    </lineage>
</organism>
<reference evidence="2 3" key="1">
    <citation type="journal article" date="2016" name="Genome Biol. Evol.">
        <title>Gene Family Evolution Reflects Adaptation to Soil Environmental Stressors in the Genome of the Collembolan Orchesella cincta.</title>
        <authorList>
            <person name="Faddeeva-Vakhrusheva A."/>
            <person name="Derks M.F."/>
            <person name="Anvar S.Y."/>
            <person name="Agamennone V."/>
            <person name="Suring W."/>
            <person name="Smit S."/>
            <person name="van Straalen N.M."/>
            <person name="Roelofs D."/>
        </authorList>
    </citation>
    <scope>NUCLEOTIDE SEQUENCE [LARGE SCALE GENOMIC DNA]</scope>
    <source>
        <tissue evidence="2">Mixed pool</tissue>
    </source>
</reference>
<keyword evidence="3" id="KW-1185">Reference proteome</keyword>
<name>A0A1D2MUK2_ORCCI</name>
<keyword evidence="1" id="KW-0732">Signal</keyword>
<dbReference type="AlphaFoldDB" id="A0A1D2MUK2"/>
<dbReference type="EMBL" id="LJIJ01000505">
    <property type="protein sequence ID" value="ODM96770.1"/>
    <property type="molecule type" value="Genomic_DNA"/>
</dbReference>
<evidence type="ECO:0000256" key="1">
    <source>
        <dbReference type="SAM" id="SignalP"/>
    </source>
</evidence>
<comment type="caution">
    <text evidence="2">The sequence shown here is derived from an EMBL/GenBank/DDBJ whole genome shotgun (WGS) entry which is preliminary data.</text>
</comment>
<feature type="chain" id="PRO_5008904584" evidence="1">
    <location>
        <begin position="23"/>
        <end position="189"/>
    </location>
</feature>
<dbReference type="OMA" id="MHAPAIP"/>
<proteinExistence type="predicted"/>
<accession>A0A1D2MUK2</accession>
<evidence type="ECO:0000313" key="2">
    <source>
        <dbReference type="EMBL" id="ODM96770.1"/>
    </source>
</evidence>
<dbReference type="Proteomes" id="UP000094527">
    <property type="component" value="Unassembled WGS sequence"/>
</dbReference>
<dbReference type="OrthoDB" id="8279873at2759"/>
<sequence length="189" mass="21124">MGHSKIIILFLVLLSVFLSSFSKPTKKYRYDAEFLDSEIQRIRSGRAEVLEPVWTVTKSTKKPAVVDGDGGVTKTGVEKGEAKLNTSSSYEGSSEEYEDSGAYYGSSEEIDFTCAQGKGWHIRGQRCVPVNCPGGPAERDFNTGECLYSSQPKGRFNKPFTQWNDLNHVYRSSPMSTHFVRSMILMRKG</sequence>
<protein>
    <submittedName>
        <fullName evidence="2">Uncharacterized protein</fullName>
    </submittedName>
</protein>
<gene>
    <name evidence="2" type="ORF">Ocin01_09915</name>
</gene>
<feature type="signal peptide" evidence="1">
    <location>
        <begin position="1"/>
        <end position="22"/>
    </location>
</feature>
<evidence type="ECO:0000313" key="3">
    <source>
        <dbReference type="Proteomes" id="UP000094527"/>
    </source>
</evidence>